<proteinExistence type="inferred from homology"/>
<comment type="similarity">
    <text evidence="3">Belongs to the nanoviruses/circoviruses replication-associated protein family.</text>
</comment>
<dbReference type="GO" id="GO:0003723">
    <property type="term" value="F:RNA binding"/>
    <property type="evidence" value="ECO:0007669"/>
    <property type="project" value="InterPro"/>
</dbReference>
<name>S4TE64_9VIRU</name>
<dbReference type="Gene3D" id="3.40.50.300">
    <property type="entry name" value="P-loop containing nucleotide triphosphate hydrolases"/>
    <property type="match status" value="1"/>
</dbReference>
<evidence type="ECO:0000256" key="12">
    <source>
        <dbReference type="ARBA" id="ARBA00023124"/>
    </source>
</evidence>
<keyword evidence="4" id="KW-0808">Transferase</keyword>
<dbReference type="Pfam" id="PF00910">
    <property type="entry name" value="RNA_helicase"/>
    <property type="match status" value="1"/>
</dbReference>
<keyword evidence="14" id="KW-0511">Multifunctional enzyme</keyword>
<evidence type="ECO:0000256" key="2">
    <source>
        <dbReference type="ARBA" id="ARBA00004147"/>
    </source>
</evidence>
<keyword evidence="7" id="KW-0540">Nuclease</keyword>
<evidence type="ECO:0000256" key="6">
    <source>
        <dbReference type="ARBA" id="ARBA00022705"/>
    </source>
</evidence>
<dbReference type="GO" id="GO:0006260">
    <property type="term" value="P:DNA replication"/>
    <property type="evidence" value="ECO:0007669"/>
    <property type="project" value="UniProtKB-KW"/>
</dbReference>
<dbReference type="GO" id="GO:0016787">
    <property type="term" value="F:hydrolase activity"/>
    <property type="evidence" value="ECO:0007669"/>
    <property type="project" value="UniProtKB-KW"/>
</dbReference>
<dbReference type="GO" id="GO:0003677">
    <property type="term" value="F:DNA binding"/>
    <property type="evidence" value="ECO:0007669"/>
    <property type="project" value="UniProtKB-KW"/>
</dbReference>
<accession>S4TE64</accession>
<evidence type="ECO:0000256" key="13">
    <source>
        <dbReference type="ARBA" id="ARBA00023125"/>
    </source>
</evidence>
<dbReference type="GO" id="GO:0004519">
    <property type="term" value="F:endonuclease activity"/>
    <property type="evidence" value="ECO:0007669"/>
    <property type="project" value="UniProtKB-KW"/>
</dbReference>
<reference evidence="19" key="1">
    <citation type="journal article" date="2013" name="ISME J.">
        <title>Previously unknown and highly divergent ssDNA viruses populate the oceans.</title>
        <authorList>
            <person name="Labonte J.M."/>
            <person name="Suttle C.A."/>
        </authorList>
    </citation>
    <scope>NUCLEOTIDE SEQUENCE</scope>
</reference>
<protein>
    <recommendedName>
        <fullName evidence="15">ATP-dependent helicase Rep</fullName>
    </recommendedName>
    <alternativeName>
        <fullName evidence="16">RepP</fullName>
    </alternativeName>
</protein>
<evidence type="ECO:0000256" key="4">
    <source>
        <dbReference type="ARBA" id="ARBA00022679"/>
    </source>
</evidence>
<evidence type="ECO:0000256" key="1">
    <source>
        <dbReference type="ARBA" id="ARBA00001936"/>
    </source>
</evidence>
<comment type="cofactor">
    <cofactor evidence="1">
        <name>Mn(2+)</name>
        <dbReference type="ChEBI" id="CHEBI:29035"/>
    </cofactor>
</comment>
<evidence type="ECO:0000256" key="11">
    <source>
        <dbReference type="ARBA" id="ARBA00022801"/>
    </source>
</evidence>
<dbReference type="GO" id="GO:0016779">
    <property type="term" value="F:nucleotidyltransferase activity"/>
    <property type="evidence" value="ECO:0007669"/>
    <property type="project" value="UniProtKB-KW"/>
</dbReference>
<dbReference type="InterPro" id="IPR027417">
    <property type="entry name" value="P-loop_NTPase"/>
</dbReference>
<keyword evidence="5" id="KW-0548">Nucleotidyltransferase</keyword>
<dbReference type="SUPFAM" id="SSF52540">
    <property type="entry name" value="P-loop containing nucleoside triphosphate hydrolases"/>
    <property type="match status" value="1"/>
</dbReference>
<keyword evidence="10" id="KW-0255">Endonuclease</keyword>
<evidence type="ECO:0000256" key="16">
    <source>
        <dbReference type="ARBA" id="ARBA00032243"/>
    </source>
</evidence>
<evidence type="ECO:0000256" key="10">
    <source>
        <dbReference type="ARBA" id="ARBA00022759"/>
    </source>
</evidence>
<evidence type="ECO:0000256" key="7">
    <source>
        <dbReference type="ARBA" id="ARBA00022722"/>
    </source>
</evidence>
<evidence type="ECO:0000256" key="17">
    <source>
        <dbReference type="ARBA" id="ARBA00049360"/>
    </source>
</evidence>
<keyword evidence="6" id="KW-0235">DNA replication</keyword>
<evidence type="ECO:0000256" key="5">
    <source>
        <dbReference type="ARBA" id="ARBA00022695"/>
    </source>
</evidence>
<dbReference type="Gene3D" id="3.40.1310.20">
    <property type="match status" value="1"/>
</dbReference>
<dbReference type="PROSITE" id="PS52020">
    <property type="entry name" value="CRESS_DNA_REP"/>
    <property type="match status" value="1"/>
</dbReference>
<dbReference type="GO" id="GO:0042025">
    <property type="term" value="C:host cell nucleus"/>
    <property type="evidence" value="ECO:0007669"/>
    <property type="project" value="UniProtKB-SubCell"/>
</dbReference>
<keyword evidence="12" id="KW-0190">Covalent protein-DNA linkage</keyword>
<evidence type="ECO:0000256" key="8">
    <source>
        <dbReference type="ARBA" id="ARBA00022723"/>
    </source>
</evidence>
<dbReference type="GO" id="GO:0046872">
    <property type="term" value="F:metal ion binding"/>
    <property type="evidence" value="ECO:0007669"/>
    <property type="project" value="UniProtKB-KW"/>
</dbReference>
<evidence type="ECO:0000259" key="18">
    <source>
        <dbReference type="PROSITE" id="PS52020"/>
    </source>
</evidence>
<evidence type="ECO:0000313" key="19">
    <source>
        <dbReference type="EMBL" id="AGA18441.1"/>
    </source>
</evidence>
<keyword evidence="9" id="KW-0547">Nucleotide-binding</keyword>
<keyword evidence="8" id="KW-0479">Metal-binding</keyword>
<dbReference type="InterPro" id="IPR000605">
    <property type="entry name" value="Helicase_SF3_ssDNA/RNA_vir"/>
</dbReference>
<evidence type="ECO:0000256" key="15">
    <source>
        <dbReference type="ARBA" id="ARBA00030754"/>
    </source>
</evidence>
<keyword evidence="11" id="KW-0378">Hydrolase</keyword>
<dbReference type="InterPro" id="IPR049912">
    <property type="entry name" value="CRESS_DNA_REP"/>
</dbReference>
<keyword evidence="13" id="KW-0238">DNA-binding</keyword>
<comment type="subcellular location">
    <subcellularLocation>
        <location evidence="2">Host nucleus</location>
    </subcellularLocation>
</comment>
<dbReference type="EMBL" id="JX904562">
    <property type="protein sequence ID" value="AGA18441.1"/>
    <property type="molecule type" value="Genomic_DNA"/>
</dbReference>
<dbReference type="Pfam" id="PF02407">
    <property type="entry name" value="Viral_Rep"/>
    <property type="match status" value="1"/>
</dbReference>
<sequence length="295" mass="33841">MASSSKRLKKARSFSFTWNNYTEADIARLKGIEHQYLVFGKEVGESGTPHLQGMINFKSPRSFASVMKELEGAHVEKTISSYDSMVYCKKDGDVYEHGKPPVSQKAKGDMEKARWKRTRELAAAGKIEEVDDDIYVRFYGTLKRIKEDHQQVPPAQAELNFHWFYGASGTGKSRAAYAENPNLYIKNSNKWWDGYVDQPCVLIEEWDPNLAMMASHMKKWADHHPFSGEIKGGTKMLRPPKIIVCSNYTIQECFPNEQDWKPLERRFKVRKFGEDPLSHWDAPLPTHAPGSMCPF</sequence>
<feature type="domain" description="CRESS-DNA virus Rep endonuclease" evidence="18">
    <location>
        <begin position="8"/>
        <end position="100"/>
    </location>
</feature>
<organism evidence="19">
    <name type="scientific">uncultured marine virus</name>
    <dbReference type="NCBI Taxonomy" id="186617"/>
    <lineage>
        <taxon>Viruses</taxon>
        <taxon>environmental samples</taxon>
    </lineage>
</organism>
<dbReference type="GO" id="GO:0003724">
    <property type="term" value="F:RNA helicase activity"/>
    <property type="evidence" value="ECO:0007669"/>
    <property type="project" value="InterPro"/>
</dbReference>
<evidence type="ECO:0000256" key="3">
    <source>
        <dbReference type="ARBA" id="ARBA00008545"/>
    </source>
</evidence>
<dbReference type="GO" id="GO:0000166">
    <property type="term" value="F:nucleotide binding"/>
    <property type="evidence" value="ECO:0007669"/>
    <property type="project" value="UniProtKB-KW"/>
</dbReference>
<comment type="catalytic activity">
    <reaction evidence="17">
        <text>ATP + H2O = ADP + phosphate + H(+)</text>
        <dbReference type="Rhea" id="RHEA:13065"/>
        <dbReference type="ChEBI" id="CHEBI:15377"/>
        <dbReference type="ChEBI" id="CHEBI:15378"/>
        <dbReference type="ChEBI" id="CHEBI:30616"/>
        <dbReference type="ChEBI" id="CHEBI:43474"/>
        <dbReference type="ChEBI" id="CHEBI:456216"/>
    </reaction>
</comment>
<evidence type="ECO:0000256" key="9">
    <source>
        <dbReference type="ARBA" id="ARBA00022741"/>
    </source>
</evidence>
<evidence type="ECO:0000256" key="14">
    <source>
        <dbReference type="ARBA" id="ARBA00023268"/>
    </source>
</evidence>